<keyword evidence="1" id="KW-0732">Signal</keyword>
<feature type="signal peptide" evidence="1">
    <location>
        <begin position="1"/>
        <end position="23"/>
    </location>
</feature>
<protein>
    <submittedName>
        <fullName evidence="3">Glycoside hydrolase family 71 protein</fullName>
    </submittedName>
</protein>
<keyword evidence="2" id="KW-1185">Reference proteome</keyword>
<dbReference type="GeneID" id="54360148"/>
<reference evidence="3" key="1">
    <citation type="submission" date="2020-01" db="EMBL/GenBank/DDBJ databases">
        <authorList>
            <consortium name="DOE Joint Genome Institute"/>
            <person name="Haridas S."/>
            <person name="Albert R."/>
            <person name="Binder M."/>
            <person name="Bloem J."/>
            <person name="Labutti K."/>
            <person name="Salamov A."/>
            <person name="Andreopoulos B."/>
            <person name="Baker S.E."/>
            <person name="Barry K."/>
            <person name="Bills G."/>
            <person name="Bluhm B.H."/>
            <person name="Cannon C."/>
            <person name="Castanera R."/>
            <person name="Culley D.E."/>
            <person name="Daum C."/>
            <person name="Ezra D."/>
            <person name="Gonzalez J.B."/>
            <person name="Henrissat B."/>
            <person name="Kuo A."/>
            <person name="Liang C."/>
            <person name="Lipzen A."/>
            <person name="Lutzoni F."/>
            <person name="Magnuson J."/>
            <person name="Mondo S."/>
            <person name="Nolan M."/>
            <person name="Ohm R."/>
            <person name="Pangilinan J."/>
            <person name="Park H.-J."/>
            <person name="Ramirez L."/>
            <person name="Alfaro M."/>
            <person name="Sun H."/>
            <person name="Tritt A."/>
            <person name="Yoshinaga Y."/>
            <person name="Zwiers L.-H."/>
            <person name="Turgeon B.G."/>
            <person name="Goodwin S.B."/>
            <person name="Spatafora J.W."/>
            <person name="Crous P.W."/>
            <person name="Grigoriev I.V."/>
        </authorList>
    </citation>
    <scope>NUCLEOTIDE SEQUENCE</scope>
    <source>
        <strain evidence="3">CBS 342.82</strain>
    </source>
</reference>
<organism evidence="3">
    <name type="scientific">Dissoconium aciculare CBS 342.82</name>
    <dbReference type="NCBI Taxonomy" id="1314786"/>
    <lineage>
        <taxon>Eukaryota</taxon>
        <taxon>Fungi</taxon>
        <taxon>Dikarya</taxon>
        <taxon>Ascomycota</taxon>
        <taxon>Pezizomycotina</taxon>
        <taxon>Dothideomycetes</taxon>
        <taxon>Dothideomycetidae</taxon>
        <taxon>Mycosphaerellales</taxon>
        <taxon>Dissoconiaceae</taxon>
        <taxon>Dissoconium</taxon>
    </lineage>
</organism>
<dbReference type="Proteomes" id="UP000504637">
    <property type="component" value="Unplaced"/>
</dbReference>
<dbReference type="Gene3D" id="3.20.20.80">
    <property type="entry name" value="Glycosidases"/>
    <property type="match status" value="1"/>
</dbReference>
<evidence type="ECO:0000313" key="2">
    <source>
        <dbReference type="Proteomes" id="UP000504637"/>
    </source>
</evidence>
<sequence length="435" mass="47526">MIRSPKPNMRASVLALGVAATLAAPAIAAREVFAHYMMGNVYSYTQQDFTNDIAKAHASGIDGFGLNIGSTSYTDRALRAFFNAAEAFNSANGANFRSFVSFDYGAYPGWTHDQVIGNITSYSSLKSYFKLNGKPWASTFSGDSSAGDWSSIKSATNAFFIPNYQPGAGSSVADGYLSWVAWPDHTATVPNQDSNYKNTGKPYMMPVSPWFYADTYGKNWLWNTDQLWPSRWQQVYQYNPDYVELLTWNDWGESHYLGPLSQYAGAYPTGSEVYTYNPKIVHDAWLNDLPYYIAKYKNGGAEPSNYNEHVTFWYRLNPKNTCSAGGTTCNPPPQFGGNTGTYPATDCARDQVNFTVFTTGQAVVTVTIGGTSTTVTANSPGLFTSSVPFNGNTGAVSIIVRTNGRTYSQKGPNITSDCSVSANHVDWNAWVGAAP</sequence>
<feature type="chain" id="PRO_5026720367" evidence="1">
    <location>
        <begin position="24"/>
        <end position="435"/>
    </location>
</feature>
<name>A0A6J3LTL3_9PEZI</name>
<evidence type="ECO:0000256" key="1">
    <source>
        <dbReference type="SAM" id="SignalP"/>
    </source>
</evidence>
<reference evidence="3" key="2">
    <citation type="submission" date="2020-04" db="EMBL/GenBank/DDBJ databases">
        <authorList>
            <consortium name="NCBI Genome Project"/>
        </authorList>
    </citation>
    <scope>NUCLEOTIDE SEQUENCE</scope>
    <source>
        <strain evidence="3">CBS 342.82</strain>
    </source>
</reference>
<dbReference type="CDD" id="cd11577">
    <property type="entry name" value="GH71"/>
    <property type="match status" value="1"/>
</dbReference>
<proteinExistence type="predicted"/>
<dbReference type="RefSeq" id="XP_033454998.1">
    <property type="nucleotide sequence ID" value="XM_033602348.1"/>
</dbReference>
<dbReference type="Pfam" id="PF03659">
    <property type="entry name" value="Glyco_hydro_71"/>
    <property type="match status" value="1"/>
</dbReference>
<dbReference type="OrthoDB" id="3257981at2759"/>
<keyword evidence="3" id="KW-0378">Hydrolase</keyword>
<dbReference type="InterPro" id="IPR005197">
    <property type="entry name" value="Glyco_hydro_71"/>
</dbReference>
<dbReference type="GO" id="GO:0051118">
    <property type="term" value="F:glucan endo-1,3-alpha-glucosidase activity"/>
    <property type="evidence" value="ECO:0007669"/>
    <property type="project" value="InterPro"/>
</dbReference>
<accession>A0A6J3LTL3</accession>
<gene>
    <name evidence="3" type="ORF">K489DRAFT_347197</name>
</gene>
<dbReference type="AlphaFoldDB" id="A0A6J3LTL3"/>
<evidence type="ECO:0000313" key="3">
    <source>
        <dbReference type="RefSeq" id="XP_033454998.1"/>
    </source>
</evidence>
<reference evidence="3" key="3">
    <citation type="submission" date="2025-08" db="UniProtKB">
        <authorList>
            <consortium name="RefSeq"/>
        </authorList>
    </citation>
    <scope>IDENTIFICATION</scope>
    <source>
        <strain evidence="3">CBS 342.82</strain>
    </source>
</reference>